<evidence type="ECO:0000256" key="4">
    <source>
        <dbReference type="SAM" id="Coils"/>
    </source>
</evidence>
<name>A0A1G8GD82_9VIBR</name>
<evidence type="ECO:0000313" key="8">
    <source>
        <dbReference type="EMBL" id="SDH92290.1"/>
    </source>
</evidence>
<dbReference type="InterPro" id="IPR010816">
    <property type="entry name" value="Het-C"/>
</dbReference>
<dbReference type="SUPFAM" id="SSF69255">
    <property type="entry name" value="gp5 N-terminal domain-like"/>
    <property type="match status" value="1"/>
</dbReference>
<dbReference type="SUPFAM" id="SSF69349">
    <property type="entry name" value="Phage fibre proteins"/>
    <property type="match status" value="1"/>
</dbReference>
<dbReference type="Gene3D" id="2.30.110.50">
    <property type="match status" value="1"/>
</dbReference>
<dbReference type="NCBIfam" id="TIGR03361">
    <property type="entry name" value="VI_Rhs_Vgr"/>
    <property type="match status" value="1"/>
</dbReference>
<reference evidence="8 9" key="1">
    <citation type="submission" date="2016-10" db="EMBL/GenBank/DDBJ databases">
        <authorList>
            <person name="de Groot N.N."/>
        </authorList>
    </citation>
    <scope>NUCLEOTIDE SEQUENCE [LARGE SCALE GENOMIC DNA]</scope>
    <source>
        <strain evidence="8 9">CGMCC 1.10228</strain>
    </source>
</reference>
<dbReference type="Pfam" id="PF22178">
    <property type="entry name" value="Gp5_trimer_C"/>
    <property type="match status" value="1"/>
</dbReference>
<feature type="domain" description="Gp5/Type VI secretion system Vgr protein OB-fold" evidence="6">
    <location>
        <begin position="387"/>
        <end position="454"/>
    </location>
</feature>
<protein>
    <submittedName>
        <fullName evidence="8">Rhs element Vgr protein</fullName>
    </submittedName>
</protein>
<comment type="similarity">
    <text evidence="2">Belongs to the VgrG protein family.</text>
</comment>
<dbReference type="Pfam" id="PF04717">
    <property type="entry name" value="Phage_base_V"/>
    <property type="match status" value="1"/>
</dbReference>
<organism evidence="8 9">
    <name type="scientific">Vibrio xiamenensis</name>
    <dbReference type="NCBI Taxonomy" id="861298"/>
    <lineage>
        <taxon>Bacteria</taxon>
        <taxon>Pseudomonadati</taxon>
        <taxon>Pseudomonadota</taxon>
        <taxon>Gammaproteobacteria</taxon>
        <taxon>Vibrionales</taxon>
        <taxon>Vibrionaceae</taxon>
        <taxon>Vibrio</taxon>
    </lineage>
</organism>
<keyword evidence="3" id="KW-0964">Secreted</keyword>
<evidence type="ECO:0000256" key="5">
    <source>
        <dbReference type="SAM" id="MobiDB-lite"/>
    </source>
</evidence>
<sequence>MAKNIEFTFELAQSSYQFKVESFQVTESVSFPFQVSITLLCEKGDIAFNDLSRQEGLLSIYGQGMDASRNFHGVVNQCRYLGQGRTYTRYQLTLVPSIWFLTQRQDSRIFQATNAPDIIKAVFDDAQIINYRFDLSGEYANLEYCLQYRETDSHFVQRLMAEHGMWYYFEHSADQHILVVVDNNDAIPELVSSLNNATQLGPIPFDADNSAAVQFEHISNLELINRVNSGAVVVDDYDYLAPKTPQKSFTSSDRHSDLQRYDYPGRFAGNLSQVKVNQSLASFLVENQQIEASSDVMRLIPGHSFEISGHPRLAINGDYTLLSVTHVGQNPQVLAEESSGHPTTYHNQFVCIARDIEYQAPKLPAPMVDGPQTAFVVGPAGEEIFTDALGRVKVQFHWDRYGKCDEHTSCWVRVSQSMAAATWGAVYLPRIGHEVIVTFLKGDPDKPLITGAVYNGLNYPPYALPEHKTRTVFRTQSHKADGYHELYFEDEADQEMFALRSQKDMRTEVVNNRYRDIGNDEFSKVAGNQENDIQGDRKEQIDGHKTSVTRQTFSEDVARDVEVTYNENWSKKIALQQSRSVFNHQKTLIGKDEELIIGEAQNTHVNRSRSVDIGADDVMQVGQNLLVQVSKNASVKSDGSTTIISAEQISAQVGKAGIILQQDGNILLYGADITIEGVDSTKAKGGNVKLNPGAASSREAEKPVTQVELAEFAQQTHKLSSSYALEHLQGLTNVFSKHRFCIWLASVFGYGIPPKAYVDLYDGLEKQTVTNPLIEVIAGNVAYYDNKQQTIFIGVKLIKSALEAKGNRKKAELLAIIVHEFGHHIDNLLRNVYSQVGGDAELDEGAAFAVILGNLDIRNSATTEVATYSGDLGSQVICLEYPEMHAELQKQRNYIDNDEKSHNGDREYFSAGGDLDSVKLGKYGHRSIEFALQEYFDKNALDHIYYGNWLRDYSQVVDPKILEFNLDLLLDKADDASKQVTELKDDLPEYLNQLASQTKELQNNTVIGLKHAQAFSVQLSRGLDGESDVAAMRLSDYLEDLKQQQQQLAAQKSTLELQLHTKAISKSDKQSLNDSLSDIESSLRSNIQYQSAIEKMLGYLNGFKQAQQKGGAWSQAKLETTEDIVTQADLDEFFTQQEQYLPAAKENLSKLQTEVDTLVTKAKEFADKPAAKTSGLISGGNRIGSQAISREALTQVVEILARKEFPQLFAEQDNSPYRLTPEKLGVYRPEEHLDNPRGITAPVNPELAKVFRADFEAQEGEIDPQKWYKNYFDQSIAYAKTQFQLAADNGRTPQGFIHFGQALHVMEDIYSHSNFVELCINRLSREGKSILPRPIEDWVDPVQIPGQTQAVLPLVTGLFGAVDTLVSLLSVIEKNSDHPTGVEKESLETSLSIILVLFNDYQPQAVKELFDQLGLDYSTEDDRISATQAMNAAKRIDQASWWLRLTVNSISNTVFFFVHQLKALLARQLMEAITYSQDDTSPTDPTHSQIAKDPDDHPLHELAALCASDMVAVFGQTIADIWAGKQASSTLIALVDDFFVHPDLISEQSPPHVLVIYQRIEKWVKDMHNFTKLNMALHYEGHLEHELAKLKIMAENNPTIMQFFKELEVLETK</sequence>
<proteinExistence type="inferred from homology"/>
<evidence type="ECO:0000259" key="7">
    <source>
        <dbReference type="Pfam" id="PF22178"/>
    </source>
</evidence>
<dbReference type="PANTHER" id="PTHR32305">
    <property type="match status" value="1"/>
</dbReference>
<dbReference type="InterPro" id="IPR050708">
    <property type="entry name" value="T6SS_VgrG/RHS"/>
</dbReference>
<dbReference type="InterPro" id="IPR006533">
    <property type="entry name" value="T6SS_Vgr_RhsGE"/>
</dbReference>
<dbReference type="InterPro" id="IPR017847">
    <property type="entry name" value="T6SS_RhsGE_Vgr_subset"/>
</dbReference>
<dbReference type="SUPFAM" id="SSF69279">
    <property type="entry name" value="Phage tail proteins"/>
    <property type="match status" value="2"/>
</dbReference>
<evidence type="ECO:0000256" key="1">
    <source>
        <dbReference type="ARBA" id="ARBA00004613"/>
    </source>
</evidence>
<evidence type="ECO:0000259" key="6">
    <source>
        <dbReference type="Pfam" id="PF04717"/>
    </source>
</evidence>
<keyword evidence="9" id="KW-1185">Reference proteome</keyword>
<dbReference type="OrthoDB" id="9762420at2"/>
<evidence type="ECO:0000256" key="2">
    <source>
        <dbReference type="ARBA" id="ARBA00005558"/>
    </source>
</evidence>
<dbReference type="Gene3D" id="4.10.220.110">
    <property type="match status" value="1"/>
</dbReference>
<dbReference type="Proteomes" id="UP000198854">
    <property type="component" value="Unassembled WGS sequence"/>
</dbReference>
<feature type="region of interest" description="Disordered" evidence="5">
    <location>
        <begin position="528"/>
        <end position="547"/>
    </location>
</feature>
<evidence type="ECO:0000313" key="9">
    <source>
        <dbReference type="Proteomes" id="UP000198854"/>
    </source>
</evidence>
<dbReference type="InterPro" id="IPR037026">
    <property type="entry name" value="Vgr_OB-fold_dom_sf"/>
</dbReference>
<feature type="coiled-coil region" evidence="4">
    <location>
        <begin position="966"/>
        <end position="1000"/>
    </location>
</feature>
<gene>
    <name evidence="8" type="ORF">SAMN04488136_1364</name>
</gene>
<evidence type="ECO:0000256" key="3">
    <source>
        <dbReference type="ARBA" id="ARBA00022525"/>
    </source>
</evidence>
<comment type="subcellular location">
    <subcellularLocation>
        <location evidence="1">Secreted</location>
    </subcellularLocation>
</comment>
<dbReference type="InterPro" id="IPR006531">
    <property type="entry name" value="Gp5/Vgr_OB"/>
</dbReference>
<accession>A0A1G8GD82</accession>
<dbReference type="Pfam" id="PF07217">
    <property type="entry name" value="Het-C"/>
    <property type="match status" value="1"/>
</dbReference>
<feature type="coiled-coil region" evidence="4">
    <location>
        <begin position="1031"/>
        <end position="1058"/>
    </location>
</feature>
<dbReference type="GO" id="GO:0005576">
    <property type="term" value="C:extracellular region"/>
    <property type="evidence" value="ECO:0007669"/>
    <property type="project" value="UniProtKB-SubCell"/>
</dbReference>
<dbReference type="PANTHER" id="PTHR32305:SF15">
    <property type="entry name" value="PROTEIN RHSA-RELATED"/>
    <property type="match status" value="1"/>
</dbReference>
<dbReference type="InterPro" id="IPR054030">
    <property type="entry name" value="Gp5_Vgr_C"/>
</dbReference>
<dbReference type="EMBL" id="FNDD01000036">
    <property type="protein sequence ID" value="SDH92290.1"/>
    <property type="molecule type" value="Genomic_DNA"/>
</dbReference>
<dbReference type="STRING" id="861298.SAMN04488136_1364"/>
<keyword evidence="4" id="KW-0175">Coiled coil</keyword>
<feature type="compositionally biased region" description="Basic and acidic residues" evidence="5">
    <location>
        <begin position="534"/>
        <end position="545"/>
    </location>
</feature>
<dbReference type="NCBIfam" id="TIGR01646">
    <property type="entry name" value="vgr_GE"/>
    <property type="match status" value="1"/>
</dbReference>
<dbReference type="Gene3D" id="3.55.50.10">
    <property type="entry name" value="Baseplate protein-like domains"/>
    <property type="match status" value="1"/>
</dbReference>
<dbReference type="Pfam" id="PF05954">
    <property type="entry name" value="Phage_GPD"/>
    <property type="match status" value="1"/>
</dbReference>
<feature type="domain" description="Gp5/Type VI secretion system Vgr C-terminal trimerisation" evidence="7">
    <location>
        <begin position="472"/>
        <end position="580"/>
    </location>
</feature>
<dbReference type="Gene3D" id="2.40.50.230">
    <property type="entry name" value="Gp5 N-terminal domain"/>
    <property type="match status" value="1"/>
</dbReference>